<reference evidence="2 3" key="1">
    <citation type="submission" date="2018-08" db="EMBL/GenBank/DDBJ databases">
        <authorList>
            <consortium name="NARMS: The National Antimicrobial Resistance Monitoring System"/>
        </authorList>
    </citation>
    <scope>NUCLEOTIDE SEQUENCE [LARGE SCALE GENOMIC DNA]</scope>
    <source>
        <strain evidence="2 3">FSIS11705178</strain>
    </source>
</reference>
<accession>A0A1Q6AVQ1</accession>
<dbReference type="EMBL" id="AASHPR010000117">
    <property type="protein sequence ID" value="EFC3527757.1"/>
    <property type="molecule type" value="Genomic_DNA"/>
</dbReference>
<dbReference type="AlphaFoldDB" id="A0A1Q6AVQ1"/>
<evidence type="ECO:0000259" key="1">
    <source>
        <dbReference type="SMART" id="SM00507"/>
    </source>
</evidence>
<dbReference type="SMART" id="SM00507">
    <property type="entry name" value="HNHc"/>
    <property type="match status" value="1"/>
</dbReference>
<dbReference type="PANTHER" id="PTHR33877">
    <property type="entry name" value="SLL1193 PROTEIN"/>
    <property type="match status" value="1"/>
</dbReference>
<dbReference type="RefSeq" id="WP_001549473.1">
    <property type="nucleotide sequence ID" value="NZ_BFKS01000191.1"/>
</dbReference>
<organism evidence="2 3">
    <name type="scientific">Escherichia coli</name>
    <dbReference type="NCBI Taxonomy" id="562"/>
    <lineage>
        <taxon>Bacteria</taxon>
        <taxon>Pseudomonadati</taxon>
        <taxon>Pseudomonadota</taxon>
        <taxon>Gammaproteobacteria</taxon>
        <taxon>Enterobacterales</taxon>
        <taxon>Enterobacteriaceae</taxon>
        <taxon>Escherichia</taxon>
    </lineage>
</organism>
<dbReference type="Gene3D" id="1.10.30.50">
    <property type="match status" value="1"/>
</dbReference>
<comment type="caution">
    <text evidence="2">The sequence shown here is derived from an EMBL/GenBank/DDBJ whole genome shotgun (WGS) entry which is preliminary data.</text>
</comment>
<keyword evidence="2" id="KW-0540">Nuclease</keyword>
<sequence>MAKKPTPDQVKKIRSGITKKIRFEVFKRDGFKCQYCGSSAPDVILHVDHINPVSKGGDNDMMNLITSCDSCNGGKSDKLLSDNSIMEKQRQQLQELNTKREQLEMMIKWRDGLKSLKDDVVDIVATKIDDCIAPFTVNDNGRKSIKRWLRIYKLEEILDAIEIAADKKLTQEITHELTGEFFEYIPRIAATKRKPPKEQRILYIRGILKNRIYINQNHVMSYLKAWLSYDLDLDELTEFAKTVPNWTTFKEWVSERIREAQEELPY</sequence>
<dbReference type="InterPro" id="IPR003615">
    <property type="entry name" value="HNH_nuc"/>
</dbReference>
<evidence type="ECO:0000313" key="2">
    <source>
        <dbReference type="EMBL" id="EFC3527757.1"/>
    </source>
</evidence>
<name>A0A1Q6AVQ1_ECOLX</name>
<dbReference type="GO" id="GO:0004519">
    <property type="term" value="F:endonuclease activity"/>
    <property type="evidence" value="ECO:0007669"/>
    <property type="project" value="UniProtKB-KW"/>
</dbReference>
<evidence type="ECO:0000313" key="3">
    <source>
        <dbReference type="Proteomes" id="UP000538406"/>
    </source>
</evidence>
<dbReference type="InterPro" id="IPR002711">
    <property type="entry name" value="HNH"/>
</dbReference>
<dbReference type="GO" id="GO:0003676">
    <property type="term" value="F:nucleic acid binding"/>
    <property type="evidence" value="ECO:0007669"/>
    <property type="project" value="InterPro"/>
</dbReference>
<dbReference type="InterPro" id="IPR052892">
    <property type="entry name" value="NA-targeting_endonuclease"/>
</dbReference>
<dbReference type="Pfam" id="PF01844">
    <property type="entry name" value="HNH"/>
    <property type="match status" value="1"/>
</dbReference>
<dbReference type="Proteomes" id="UP000538406">
    <property type="component" value="Unassembled WGS sequence"/>
</dbReference>
<dbReference type="CDD" id="cd00085">
    <property type="entry name" value="HNHc"/>
    <property type="match status" value="1"/>
</dbReference>
<proteinExistence type="predicted"/>
<gene>
    <name evidence="2" type="ORF">CTR35_005053</name>
</gene>
<feature type="domain" description="HNH nuclease" evidence="1">
    <location>
        <begin position="20"/>
        <end position="73"/>
    </location>
</feature>
<keyword evidence="2" id="KW-0255">Endonuclease</keyword>
<protein>
    <submittedName>
        <fullName evidence="2">HNH endonuclease</fullName>
    </submittedName>
</protein>
<dbReference type="PANTHER" id="PTHR33877:SF2">
    <property type="entry name" value="OS07G0170200 PROTEIN"/>
    <property type="match status" value="1"/>
</dbReference>
<keyword evidence="2" id="KW-0378">Hydrolase</keyword>
<dbReference type="GO" id="GO:0008270">
    <property type="term" value="F:zinc ion binding"/>
    <property type="evidence" value="ECO:0007669"/>
    <property type="project" value="InterPro"/>
</dbReference>